<protein>
    <submittedName>
        <fullName evidence="2">Uncharacterized protein</fullName>
    </submittedName>
</protein>
<sequence>MALGPGLDPRAETTASAEMKLVAANPPVAADVFVLLFVFLLSGAWLAHVYPVEAIPEYTCPAVDTQPELRVLLAAKHWTVLGGLERVSIPSTEH</sequence>
<feature type="transmembrane region" description="Helical" evidence="1">
    <location>
        <begin position="28"/>
        <end position="47"/>
    </location>
</feature>
<comment type="caution">
    <text evidence="2">The sequence shown here is derived from an EMBL/GenBank/DDBJ whole genome shotgun (WGS) entry which is preliminary data.</text>
</comment>
<evidence type="ECO:0000256" key="1">
    <source>
        <dbReference type="SAM" id="Phobius"/>
    </source>
</evidence>
<reference evidence="2" key="2">
    <citation type="journal article" date="2023" name="IMA Fungus">
        <title>Comparative genomic study of the Penicillium genus elucidates a diverse pangenome and 15 lateral gene transfer events.</title>
        <authorList>
            <person name="Petersen C."/>
            <person name="Sorensen T."/>
            <person name="Nielsen M.R."/>
            <person name="Sondergaard T.E."/>
            <person name="Sorensen J.L."/>
            <person name="Fitzpatrick D.A."/>
            <person name="Frisvad J.C."/>
            <person name="Nielsen K.L."/>
        </authorList>
    </citation>
    <scope>NUCLEOTIDE SEQUENCE</scope>
    <source>
        <strain evidence="2">IBT 16849</strain>
    </source>
</reference>
<evidence type="ECO:0000313" key="2">
    <source>
        <dbReference type="EMBL" id="KAJ5185089.1"/>
    </source>
</evidence>
<evidence type="ECO:0000313" key="3">
    <source>
        <dbReference type="Proteomes" id="UP001150879"/>
    </source>
</evidence>
<proteinExistence type="predicted"/>
<keyword evidence="1" id="KW-1133">Transmembrane helix</keyword>
<organism evidence="2 3">
    <name type="scientific">Penicillium cf. griseofulvum</name>
    <dbReference type="NCBI Taxonomy" id="2972120"/>
    <lineage>
        <taxon>Eukaryota</taxon>
        <taxon>Fungi</taxon>
        <taxon>Dikarya</taxon>
        <taxon>Ascomycota</taxon>
        <taxon>Pezizomycotina</taxon>
        <taxon>Eurotiomycetes</taxon>
        <taxon>Eurotiomycetidae</taxon>
        <taxon>Eurotiales</taxon>
        <taxon>Aspergillaceae</taxon>
        <taxon>Penicillium</taxon>
    </lineage>
</organism>
<accession>A0A9W9IW40</accession>
<keyword evidence="1" id="KW-0472">Membrane</keyword>
<reference evidence="2" key="1">
    <citation type="submission" date="2022-11" db="EMBL/GenBank/DDBJ databases">
        <authorList>
            <person name="Petersen C."/>
        </authorList>
    </citation>
    <scope>NUCLEOTIDE SEQUENCE</scope>
    <source>
        <strain evidence="2">IBT 16849</strain>
    </source>
</reference>
<dbReference type="EMBL" id="JAPQKP010000006">
    <property type="protein sequence ID" value="KAJ5185089.1"/>
    <property type="molecule type" value="Genomic_DNA"/>
</dbReference>
<gene>
    <name evidence="2" type="ORF">N7472_009929</name>
</gene>
<keyword evidence="1" id="KW-0812">Transmembrane</keyword>
<name>A0A9W9IW40_9EURO</name>
<keyword evidence="3" id="KW-1185">Reference proteome</keyword>
<dbReference type="Proteomes" id="UP001150879">
    <property type="component" value="Unassembled WGS sequence"/>
</dbReference>
<dbReference type="AlphaFoldDB" id="A0A9W9IW40"/>